<dbReference type="InterPro" id="IPR019422">
    <property type="entry name" value="7TM_GPCR_serpentine_rcpt_Srh"/>
</dbReference>
<dbReference type="InterPro" id="IPR004162">
    <property type="entry name" value="SINA-like_animal"/>
</dbReference>
<keyword evidence="5" id="KW-0833">Ubl conjugation pathway</keyword>
<keyword evidence="6" id="KW-0812">Transmembrane</keyword>
<dbReference type="AlphaFoldDB" id="A0AAF3EHQ3"/>
<dbReference type="GO" id="GO:0008270">
    <property type="term" value="F:zinc ion binding"/>
    <property type="evidence" value="ECO:0007669"/>
    <property type="project" value="UniProtKB-KW"/>
</dbReference>
<evidence type="ECO:0000259" key="7">
    <source>
        <dbReference type="Pfam" id="PF03145"/>
    </source>
</evidence>
<name>A0AAF3EHQ3_9BILA</name>
<organism evidence="8 9">
    <name type="scientific">Mesorhabditis belari</name>
    <dbReference type="NCBI Taxonomy" id="2138241"/>
    <lineage>
        <taxon>Eukaryota</taxon>
        <taxon>Metazoa</taxon>
        <taxon>Ecdysozoa</taxon>
        <taxon>Nematoda</taxon>
        <taxon>Chromadorea</taxon>
        <taxon>Rhabditida</taxon>
        <taxon>Rhabditina</taxon>
        <taxon>Rhabditomorpha</taxon>
        <taxon>Rhabditoidea</taxon>
        <taxon>Rhabditidae</taxon>
        <taxon>Mesorhabditinae</taxon>
        <taxon>Mesorhabditis</taxon>
    </lineage>
</organism>
<accession>A0AAF3EHQ3</accession>
<reference evidence="9" key="1">
    <citation type="submission" date="2024-02" db="UniProtKB">
        <authorList>
            <consortium name="WormBaseParasite"/>
        </authorList>
    </citation>
    <scope>IDENTIFICATION</scope>
</reference>
<keyword evidence="8" id="KW-1185">Reference proteome</keyword>
<keyword evidence="2 5" id="KW-0479">Metal-binding</keyword>
<evidence type="ECO:0000256" key="1">
    <source>
        <dbReference type="ARBA" id="ARBA00009119"/>
    </source>
</evidence>
<dbReference type="Pfam" id="PF03145">
    <property type="entry name" value="Sina_TRAF"/>
    <property type="match status" value="1"/>
</dbReference>
<comment type="function">
    <text evidence="5">E3 ubiquitin-protein ligase that mediates ubiquitination and subsequent proteasomal degradation of target proteins. E3 ubiquitin ligases accept ubiquitin from an E2 ubiquitin-conjugating enzyme in the form of a thioester and then directly transfers the ubiquitin to targeted substrates.</text>
</comment>
<protein>
    <recommendedName>
        <fullName evidence="5">E3 ubiquitin-protein ligase</fullName>
        <ecNumber evidence="5">2.3.2.27</ecNumber>
    </recommendedName>
</protein>
<evidence type="ECO:0000256" key="6">
    <source>
        <dbReference type="SAM" id="Phobius"/>
    </source>
</evidence>
<evidence type="ECO:0000313" key="9">
    <source>
        <dbReference type="WBParaSite" id="MBELARI_LOCUS13507.1"/>
    </source>
</evidence>
<dbReference type="Proteomes" id="UP000887575">
    <property type="component" value="Unassembled WGS sequence"/>
</dbReference>
<dbReference type="GO" id="GO:0031624">
    <property type="term" value="F:ubiquitin conjugating enzyme binding"/>
    <property type="evidence" value="ECO:0007669"/>
    <property type="project" value="TreeGrafter"/>
</dbReference>
<keyword evidence="4 5" id="KW-0862">Zinc</keyword>
<dbReference type="PANTHER" id="PTHR45877">
    <property type="entry name" value="E3 UBIQUITIN-PROTEIN LIGASE SIAH2"/>
    <property type="match status" value="1"/>
</dbReference>
<dbReference type="InterPro" id="IPR018121">
    <property type="entry name" value="7-in-absentia-prot_TRAF-dom"/>
</dbReference>
<proteinExistence type="inferred from homology"/>
<keyword evidence="6" id="KW-0472">Membrane</keyword>
<dbReference type="GO" id="GO:0061630">
    <property type="term" value="F:ubiquitin protein ligase activity"/>
    <property type="evidence" value="ECO:0007669"/>
    <property type="project" value="UniProtKB-EC"/>
</dbReference>
<dbReference type="InterPro" id="IPR008974">
    <property type="entry name" value="TRAF-like"/>
</dbReference>
<dbReference type="GO" id="GO:0005737">
    <property type="term" value="C:cytoplasm"/>
    <property type="evidence" value="ECO:0007669"/>
    <property type="project" value="InterPro"/>
</dbReference>
<dbReference type="EC" id="2.3.2.27" evidence="5"/>
<feature type="domain" description="Seven-in-absentia protein TRAF-like" evidence="7">
    <location>
        <begin position="148"/>
        <end position="212"/>
    </location>
</feature>
<feature type="transmembrane region" description="Helical" evidence="6">
    <location>
        <begin position="17"/>
        <end position="44"/>
    </location>
</feature>
<evidence type="ECO:0000256" key="2">
    <source>
        <dbReference type="ARBA" id="ARBA00022723"/>
    </source>
</evidence>
<dbReference type="Gene3D" id="2.60.210.10">
    <property type="entry name" value="Apoptosis, Tumor Necrosis Factor Receptor Associated Protein 2, Chain A"/>
    <property type="match status" value="1"/>
</dbReference>
<feature type="transmembrane region" description="Helical" evidence="6">
    <location>
        <begin position="98"/>
        <end position="117"/>
    </location>
</feature>
<sequence>MINFINHTGFYAFSAEINGGICGLATLYFALIGVTGLALILPTYHSLHQQRRLMSKKTLRFQRLWLRNLTIQVLIFIGVVFVPFCWETAVGWGWPESAPLSVYTIWTTAIGCSHWTLSTKDQRISVTATSVMRVSLTFSRRFSTDWSQKKEAQNFIYRLELSTHRHLLVWEPTPRSIHEGVAHAISQSDCLAFDTPAAQLFAENGNLGINVTHIQLNESLR</sequence>
<comment type="domain">
    <text evidence="5">The SBD domain (substrate-binding domain) mediates the interaction with substrate proteins. It is related to the TRAF family.</text>
</comment>
<comment type="catalytic activity">
    <reaction evidence="5">
        <text>S-ubiquitinyl-[E2 ubiquitin-conjugating enzyme]-L-cysteine + [acceptor protein]-L-lysine = [E2 ubiquitin-conjugating enzyme]-L-cysteine + N(6)-ubiquitinyl-[acceptor protein]-L-lysine.</text>
        <dbReference type="EC" id="2.3.2.27"/>
    </reaction>
</comment>
<dbReference type="WBParaSite" id="MBELARI_LOCUS13507.1">
    <property type="protein sequence ID" value="MBELARI_LOCUS13507.1"/>
    <property type="gene ID" value="MBELARI_LOCUS13507"/>
</dbReference>
<dbReference type="GO" id="GO:0043161">
    <property type="term" value="P:proteasome-mediated ubiquitin-dependent protein catabolic process"/>
    <property type="evidence" value="ECO:0007669"/>
    <property type="project" value="TreeGrafter"/>
</dbReference>
<comment type="domain">
    <text evidence="5">The RING-type zinc finger domain is essential for ubiquitin ligase activity.</text>
</comment>
<evidence type="ECO:0000256" key="4">
    <source>
        <dbReference type="ARBA" id="ARBA00022833"/>
    </source>
</evidence>
<dbReference type="SUPFAM" id="SSF49599">
    <property type="entry name" value="TRAF domain-like"/>
    <property type="match status" value="1"/>
</dbReference>
<dbReference type="Pfam" id="PF10318">
    <property type="entry name" value="7TM_GPCR_Srh"/>
    <property type="match status" value="1"/>
</dbReference>
<evidence type="ECO:0000256" key="3">
    <source>
        <dbReference type="ARBA" id="ARBA00022771"/>
    </source>
</evidence>
<comment type="similarity">
    <text evidence="1 5">Belongs to the SINA (Seven in absentia) family.</text>
</comment>
<feature type="transmembrane region" description="Helical" evidence="6">
    <location>
        <begin position="65"/>
        <end position="86"/>
    </location>
</feature>
<keyword evidence="3 5" id="KW-0863">Zinc-finger</keyword>
<evidence type="ECO:0000256" key="5">
    <source>
        <dbReference type="RuleBase" id="RU201113"/>
    </source>
</evidence>
<evidence type="ECO:0000313" key="8">
    <source>
        <dbReference type="Proteomes" id="UP000887575"/>
    </source>
</evidence>
<keyword evidence="6" id="KW-1133">Transmembrane helix</keyword>
<dbReference type="PANTHER" id="PTHR45877:SF2">
    <property type="entry name" value="E3 UBIQUITIN-PROTEIN LIGASE SINA-RELATED"/>
    <property type="match status" value="1"/>
</dbReference>
<comment type="pathway">
    <text evidence="5">Protein modification; protein ubiquitination.</text>
</comment>